<dbReference type="GO" id="GO:0017183">
    <property type="term" value="P:protein histidyl modification to diphthamide"/>
    <property type="evidence" value="ECO:0007669"/>
    <property type="project" value="InterPro"/>
</dbReference>
<dbReference type="Gene3D" id="3.40.50.11840">
    <property type="entry name" value="Diphthamide synthesis DPH1/DPH2 domain 1"/>
    <property type="match status" value="1"/>
</dbReference>
<dbReference type="InterPro" id="IPR016435">
    <property type="entry name" value="DPH1/DPH2"/>
</dbReference>
<sequence>MSCSLEHDDPNFLSESGWREYWDLEGTGLYCHNRRFRRVGLQFPDDLLVDAPKVVKSLQEEIDNLASLHGRDFSCQVYLMADTSYNPSCVDEVAAAHANADAIVHYGPACMCPLSQSHFAQIPWPGRLPRFGVVLPAVAPLP</sequence>
<organism evidence="1">
    <name type="scientific">Tetraselmis sp. GSL018</name>
    <dbReference type="NCBI Taxonomy" id="582737"/>
    <lineage>
        <taxon>Eukaryota</taxon>
        <taxon>Viridiplantae</taxon>
        <taxon>Chlorophyta</taxon>
        <taxon>core chlorophytes</taxon>
        <taxon>Chlorodendrophyceae</taxon>
        <taxon>Chlorodendrales</taxon>
        <taxon>Chlorodendraceae</taxon>
        <taxon>Tetraselmis</taxon>
    </lineage>
</organism>
<proteinExistence type="predicted"/>
<name>A0A061QQ26_9CHLO</name>
<dbReference type="AlphaFoldDB" id="A0A061QQ26"/>
<dbReference type="SFLD" id="SFLDS00032">
    <property type="entry name" value="Radical_SAM_3-amino-3-carboxyp"/>
    <property type="match status" value="1"/>
</dbReference>
<dbReference type="GO" id="GO:0090560">
    <property type="term" value="F:2-(3-amino-3-carboxypropyl)histidine synthase activity"/>
    <property type="evidence" value="ECO:0007669"/>
    <property type="project" value="InterPro"/>
</dbReference>
<reference evidence="1" key="1">
    <citation type="submission" date="2014-05" db="EMBL/GenBank/DDBJ databases">
        <title>The transcriptome of the halophilic microalga Tetraselmis sp. GSL018 isolated from the Great Salt Lake, Utah.</title>
        <authorList>
            <person name="Jinkerson R.E."/>
            <person name="D'Adamo S."/>
            <person name="Posewitz M.C."/>
        </authorList>
    </citation>
    <scope>NUCLEOTIDE SEQUENCE</scope>
    <source>
        <strain evidence="1">GSL018</strain>
    </source>
</reference>
<dbReference type="NCBIfam" id="TIGR00322">
    <property type="entry name" value="diphth2_R"/>
    <property type="match status" value="1"/>
</dbReference>
<dbReference type="EMBL" id="GBEZ01025257">
    <property type="protein sequence ID" value="JAC61808.1"/>
    <property type="molecule type" value="Transcribed_RNA"/>
</dbReference>
<gene>
    <name evidence="1" type="ORF">TSPGSL018_25147</name>
</gene>
<dbReference type="PANTHER" id="PTHR10762:SF2">
    <property type="entry name" value="2-(3-AMINO-3-CARBOXYPROPYL)HISTIDINE SYNTHASE SUBUNIT 2"/>
    <property type="match status" value="1"/>
</dbReference>
<dbReference type="Pfam" id="PF01866">
    <property type="entry name" value="Diphthamide_syn"/>
    <property type="match status" value="1"/>
</dbReference>
<protein>
    <submittedName>
        <fullName evidence="1">Diphthamide biosynthesis protein 2</fullName>
    </submittedName>
</protein>
<dbReference type="PANTHER" id="PTHR10762">
    <property type="entry name" value="DIPHTHAMIDE BIOSYNTHESIS PROTEIN"/>
    <property type="match status" value="1"/>
</dbReference>
<evidence type="ECO:0000313" key="1">
    <source>
        <dbReference type="EMBL" id="JAC61808.1"/>
    </source>
</evidence>
<dbReference type="InterPro" id="IPR042263">
    <property type="entry name" value="DPH1/DPH2_1"/>
</dbReference>
<accession>A0A061QQ26</accession>